<feature type="domain" description="CRAL-TRIO" evidence="2">
    <location>
        <begin position="115"/>
        <end position="274"/>
    </location>
</feature>
<proteinExistence type="predicted"/>
<dbReference type="Pfam" id="PF00650">
    <property type="entry name" value="CRAL_TRIO"/>
    <property type="match status" value="1"/>
</dbReference>
<dbReference type="SUPFAM" id="SSF52087">
    <property type="entry name" value="CRAL/TRIO domain"/>
    <property type="match status" value="1"/>
</dbReference>
<keyword evidence="1" id="KW-0732">Signal</keyword>
<dbReference type="EMBL" id="LNIX01000005">
    <property type="protein sequence ID" value="OXA54819.1"/>
    <property type="molecule type" value="Genomic_DNA"/>
</dbReference>
<dbReference type="PANTHER" id="PTHR23324">
    <property type="entry name" value="SEC14 RELATED PROTEIN"/>
    <property type="match status" value="1"/>
</dbReference>
<dbReference type="AlphaFoldDB" id="A0A226EBM7"/>
<sequence>MDFYKLSSALITCMLFVVIDVHVEGIEIEKELRLSSLEKQKLEKFKITVKQIPSQDWQKSDLALIRWLRGHNLNIQQAETAFKANLKWREENKIDSILDDDWTNFQDNFYFDDTGTDYAGRPVIAADVSEWDVRNAVVSGDADNLVRYMFRAVESGATRVRKSQENGQNVTQWQVVLNMDSFNLVQHGCLQCLPVYLRFITAHEAYYPFGADKIIIINTPAAFEIVLNLVRPVMSSAMRDSLHVFGTNKAVWKKFLLSLIPGDQLGSHFGGTKL</sequence>
<comment type="caution">
    <text evidence="3">The sequence shown here is derived from an EMBL/GenBank/DDBJ whole genome shotgun (WGS) entry which is preliminary data.</text>
</comment>
<dbReference type="SUPFAM" id="SSF46938">
    <property type="entry name" value="CRAL/TRIO N-terminal domain"/>
    <property type="match status" value="1"/>
</dbReference>
<dbReference type="OrthoDB" id="6682367at2759"/>
<dbReference type="GO" id="GO:0005737">
    <property type="term" value="C:cytoplasm"/>
    <property type="evidence" value="ECO:0007669"/>
    <property type="project" value="TreeGrafter"/>
</dbReference>
<dbReference type="PROSITE" id="PS50191">
    <property type="entry name" value="CRAL_TRIO"/>
    <property type="match status" value="1"/>
</dbReference>
<evidence type="ECO:0000313" key="4">
    <source>
        <dbReference type="Proteomes" id="UP000198287"/>
    </source>
</evidence>
<reference evidence="3 4" key="1">
    <citation type="submission" date="2015-12" db="EMBL/GenBank/DDBJ databases">
        <title>The genome of Folsomia candida.</title>
        <authorList>
            <person name="Faddeeva A."/>
            <person name="Derks M.F."/>
            <person name="Anvar Y."/>
            <person name="Smit S."/>
            <person name="Van Straalen N."/>
            <person name="Roelofs D."/>
        </authorList>
    </citation>
    <scope>NUCLEOTIDE SEQUENCE [LARGE SCALE GENOMIC DNA]</scope>
    <source>
        <strain evidence="3 4">VU population</strain>
        <tissue evidence="3">Whole body</tissue>
    </source>
</reference>
<feature type="chain" id="PRO_5012668975" description="CRAL-TRIO domain-containing protein" evidence="1">
    <location>
        <begin position="26"/>
        <end position="274"/>
    </location>
</feature>
<dbReference type="CDD" id="cd00170">
    <property type="entry name" value="SEC14"/>
    <property type="match status" value="1"/>
</dbReference>
<dbReference type="InterPro" id="IPR001251">
    <property type="entry name" value="CRAL-TRIO_dom"/>
</dbReference>
<dbReference type="Gene3D" id="3.40.525.10">
    <property type="entry name" value="CRAL-TRIO lipid binding domain"/>
    <property type="match status" value="1"/>
</dbReference>
<evidence type="ECO:0000313" key="3">
    <source>
        <dbReference type="EMBL" id="OXA54819.1"/>
    </source>
</evidence>
<name>A0A226EBM7_FOLCA</name>
<dbReference type="Proteomes" id="UP000198287">
    <property type="component" value="Unassembled WGS sequence"/>
</dbReference>
<gene>
    <name evidence="3" type="ORF">Fcan01_10442</name>
</gene>
<dbReference type="PANTHER" id="PTHR23324:SF83">
    <property type="entry name" value="SEC14-LIKE PROTEIN 2"/>
    <property type="match status" value="1"/>
</dbReference>
<evidence type="ECO:0000256" key="1">
    <source>
        <dbReference type="SAM" id="SignalP"/>
    </source>
</evidence>
<evidence type="ECO:0000259" key="2">
    <source>
        <dbReference type="PROSITE" id="PS50191"/>
    </source>
</evidence>
<keyword evidence="4" id="KW-1185">Reference proteome</keyword>
<organism evidence="3 4">
    <name type="scientific">Folsomia candida</name>
    <name type="common">Springtail</name>
    <dbReference type="NCBI Taxonomy" id="158441"/>
    <lineage>
        <taxon>Eukaryota</taxon>
        <taxon>Metazoa</taxon>
        <taxon>Ecdysozoa</taxon>
        <taxon>Arthropoda</taxon>
        <taxon>Hexapoda</taxon>
        <taxon>Collembola</taxon>
        <taxon>Entomobryomorpha</taxon>
        <taxon>Isotomoidea</taxon>
        <taxon>Isotomidae</taxon>
        <taxon>Proisotominae</taxon>
        <taxon>Folsomia</taxon>
    </lineage>
</organism>
<dbReference type="SMART" id="SM00516">
    <property type="entry name" value="SEC14"/>
    <property type="match status" value="1"/>
</dbReference>
<dbReference type="InterPro" id="IPR036273">
    <property type="entry name" value="CRAL/TRIO_N_dom_sf"/>
</dbReference>
<dbReference type="InterPro" id="IPR036865">
    <property type="entry name" value="CRAL-TRIO_dom_sf"/>
</dbReference>
<dbReference type="InterPro" id="IPR051064">
    <property type="entry name" value="SEC14/CRAL-TRIO_domain"/>
</dbReference>
<protein>
    <recommendedName>
        <fullName evidence="2">CRAL-TRIO domain-containing protein</fullName>
    </recommendedName>
</protein>
<feature type="signal peptide" evidence="1">
    <location>
        <begin position="1"/>
        <end position="25"/>
    </location>
</feature>
<dbReference type="OMA" id="ITAHEAY"/>
<accession>A0A226EBM7</accession>